<dbReference type="AlphaFoldDB" id="A0A401G3I0"/>
<proteinExistence type="predicted"/>
<name>A0A401G3I0_9BACT</name>
<feature type="chain" id="PRO_5019414024" evidence="1">
    <location>
        <begin position="25"/>
        <end position="132"/>
    </location>
</feature>
<dbReference type="InterPro" id="IPR021952">
    <property type="entry name" value="Flpp3-like"/>
</dbReference>
<dbReference type="Pfam" id="PF12092">
    <property type="entry name" value="DUF3568"/>
    <property type="match status" value="1"/>
</dbReference>
<keyword evidence="3" id="KW-1185">Reference proteome</keyword>
<dbReference type="RefSeq" id="WP_124330828.1">
    <property type="nucleotide sequence ID" value="NZ_BEXT01000001.1"/>
</dbReference>
<comment type="caution">
    <text evidence="2">The sequence shown here is derived from an EMBL/GenBank/DDBJ whole genome shotgun (WGS) entry which is preliminary data.</text>
</comment>
<sequence>MNRSFSKWLVIIWCLSATGCTLFAAGAAVTGVGVYTYVDGNLKRSYQATFDRTVLACTETFGVLNISLTEKSSQGVTTVLRGKYYNEKPVTVTVRMAASNITEVSVRSGIIGFWDKSFSEHIHGHIVQQLWR</sequence>
<dbReference type="Proteomes" id="UP000288096">
    <property type="component" value="Unassembled WGS sequence"/>
</dbReference>
<accession>A0A401G3I0</accession>
<dbReference type="EMBL" id="BEXT01000001">
    <property type="protein sequence ID" value="GBC63790.1"/>
    <property type="molecule type" value="Genomic_DNA"/>
</dbReference>
<evidence type="ECO:0000256" key="1">
    <source>
        <dbReference type="SAM" id="SignalP"/>
    </source>
</evidence>
<dbReference type="OrthoDB" id="5421844at2"/>
<keyword evidence="1" id="KW-0732">Signal</keyword>
<protein>
    <submittedName>
        <fullName evidence="2">DUF3568 domain-containing protein</fullName>
    </submittedName>
</protein>
<reference evidence="3" key="2">
    <citation type="submission" date="2019-01" db="EMBL/GenBank/DDBJ databases">
        <title>Genome sequence of Desulfonema ishimotonii strain Tokyo 01.</title>
        <authorList>
            <person name="Fukui M."/>
        </authorList>
    </citation>
    <scope>NUCLEOTIDE SEQUENCE [LARGE SCALE GENOMIC DNA]</scope>
    <source>
        <strain evidence="3">Tokyo 01</strain>
    </source>
</reference>
<dbReference type="PROSITE" id="PS51257">
    <property type="entry name" value="PROKAR_LIPOPROTEIN"/>
    <property type="match status" value="1"/>
</dbReference>
<gene>
    <name evidence="2" type="ORF">DENIS_4788</name>
</gene>
<evidence type="ECO:0000313" key="3">
    <source>
        <dbReference type="Proteomes" id="UP000288096"/>
    </source>
</evidence>
<evidence type="ECO:0000313" key="2">
    <source>
        <dbReference type="EMBL" id="GBC63790.1"/>
    </source>
</evidence>
<organism evidence="2 3">
    <name type="scientific">Desulfonema ishimotonii</name>
    <dbReference type="NCBI Taxonomy" id="45657"/>
    <lineage>
        <taxon>Bacteria</taxon>
        <taxon>Pseudomonadati</taxon>
        <taxon>Thermodesulfobacteriota</taxon>
        <taxon>Desulfobacteria</taxon>
        <taxon>Desulfobacterales</taxon>
        <taxon>Desulfococcaceae</taxon>
        <taxon>Desulfonema</taxon>
    </lineage>
</organism>
<reference evidence="3" key="1">
    <citation type="submission" date="2017-11" db="EMBL/GenBank/DDBJ databases">
        <authorList>
            <person name="Watanabe M."/>
            <person name="Kojima H."/>
        </authorList>
    </citation>
    <scope>NUCLEOTIDE SEQUENCE [LARGE SCALE GENOMIC DNA]</scope>
    <source>
        <strain evidence="3">Tokyo 01</strain>
    </source>
</reference>
<feature type="signal peptide" evidence="1">
    <location>
        <begin position="1"/>
        <end position="24"/>
    </location>
</feature>